<name>A0A553PMG5_TIGCA</name>
<reference evidence="6 7" key="1">
    <citation type="journal article" date="2018" name="Nat. Ecol. Evol.">
        <title>Genomic signatures of mitonuclear coevolution across populations of Tigriopus californicus.</title>
        <authorList>
            <person name="Barreto F.S."/>
            <person name="Watson E.T."/>
            <person name="Lima T.G."/>
            <person name="Willett C.S."/>
            <person name="Edmands S."/>
            <person name="Li W."/>
            <person name="Burton R.S."/>
        </authorList>
    </citation>
    <scope>NUCLEOTIDE SEQUENCE [LARGE SCALE GENOMIC DNA]</scope>
    <source>
        <strain evidence="6 7">San Diego</strain>
    </source>
</reference>
<keyword evidence="7" id="KW-1185">Reference proteome</keyword>
<keyword evidence="2 4" id="KW-0328">Glycosyltransferase</keyword>
<dbReference type="GO" id="GO:0015020">
    <property type="term" value="F:glucuronosyltransferase activity"/>
    <property type="evidence" value="ECO:0007669"/>
    <property type="project" value="UniProtKB-EC"/>
</dbReference>
<dbReference type="Proteomes" id="UP000318571">
    <property type="component" value="Chromosome 11"/>
</dbReference>
<dbReference type="InterPro" id="IPR002213">
    <property type="entry name" value="UDP_glucos_trans"/>
</dbReference>
<dbReference type="GO" id="GO:0016020">
    <property type="term" value="C:membrane"/>
    <property type="evidence" value="ECO:0007669"/>
    <property type="project" value="UniProtKB-SubCell"/>
</dbReference>
<dbReference type="CDD" id="cd03784">
    <property type="entry name" value="GT1_Gtf-like"/>
    <property type="match status" value="1"/>
</dbReference>
<keyword evidence="5" id="KW-0732">Signal</keyword>
<keyword evidence="3 4" id="KW-0808">Transferase</keyword>
<dbReference type="PANTHER" id="PTHR48043:SF145">
    <property type="entry name" value="FI06409P-RELATED"/>
    <property type="match status" value="1"/>
</dbReference>
<keyword evidence="5" id="KW-1133">Transmembrane helix</keyword>
<evidence type="ECO:0000256" key="2">
    <source>
        <dbReference type="ARBA" id="ARBA00022676"/>
    </source>
</evidence>
<keyword evidence="5" id="KW-0472">Membrane</keyword>
<evidence type="ECO:0000313" key="6">
    <source>
        <dbReference type="EMBL" id="TRY78878.1"/>
    </source>
</evidence>
<evidence type="ECO:0000256" key="3">
    <source>
        <dbReference type="ARBA" id="ARBA00022679"/>
    </source>
</evidence>
<dbReference type="Pfam" id="PF00201">
    <property type="entry name" value="UDPGT"/>
    <property type="match status" value="1"/>
</dbReference>
<evidence type="ECO:0000256" key="5">
    <source>
        <dbReference type="RuleBase" id="RU362059"/>
    </source>
</evidence>
<dbReference type="Gene3D" id="3.40.50.2000">
    <property type="entry name" value="Glycogen Phosphorylase B"/>
    <property type="match status" value="2"/>
</dbReference>
<feature type="transmembrane region" description="Helical" evidence="5">
    <location>
        <begin position="490"/>
        <end position="510"/>
    </location>
</feature>
<accession>A0A553PMG5</accession>
<dbReference type="InterPro" id="IPR035595">
    <property type="entry name" value="UDP_glycos_trans_CS"/>
</dbReference>
<comment type="subcellular location">
    <subcellularLocation>
        <location evidence="5">Membrane</location>
        <topology evidence="5">Single-pass membrane protein</topology>
    </subcellularLocation>
</comment>
<dbReference type="EC" id="2.4.1.17" evidence="5"/>
<dbReference type="PROSITE" id="PS00375">
    <property type="entry name" value="UDPGT"/>
    <property type="match status" value="1"/>
</dbReference>
<evidence type="ECO:0000256" key="4">
    <source>
        <dbReference type="RuleBase" id="RU003718"/>
    </source>
</evidence>
<dbReference type="OMA" id="KTHEMIC"/>
<keyword evidence="5" id="KW-0812">Transmembrane</keyword>
<dbReference type="AlphaFoldDB" id="A0A553PMG5"/>
<dbReference type="InterPro" id="IPR050271">
    <property type="entry name" value="UDP-glycosyltransferase"/>
</dbReference>
<dbReference type="SUPFAM" id="SSF53756">
    <property type="entry name" value="UDP-Glycosyltransferase/glycogen phosphorylase"/>
    <property type="match status" value="1"/>
</dbReference>
<dbReference type="FunFam" id="3.40.50.2000:FF:000021">
    <property type="entry name" value="UDP-glucuronosyltransferase"/>
    <property type="match status" value="1"/>
</dbReference>
<proteinExistence type="inferred from homology"/>
<dbReference type="STRING" id="6832.A0A553PMG5"/>
<comment type="catalytic activity">
    <reaction evidence="5">
        <text>glucuronate acceptor + UDP-alpha-D-glucuronate = acceptor beta-D-glucuronoside + UDP + H(+)</text>
        <dbReference type="Rhea" id="RHEA:21032"/>
        <dbReference type="ChEBI" id="CHEBI:15378"/>
        <dbReference type="ChEBI" id="CHEBI:58052"/>
        <dbReference type="ChEBI" id="CHEBI:58223"/>
        <dbReference type="ChEBI" id="CHEBI:132367"/>
        <dbReference type="ChEBI" id="CHEBI:132368"/>
        <dbReference type="EC" id="2.4.1.17"/>
    </reaction>
</comment>
<comment type="caution">
    <text evidence="6">The sequence shown here is derived from an EMBL/GenBank/DDBJ whole genome shotgun (WGS) entry which is preliminary data.</text>
</comment>
<comment type="similarity">
    <text evidence="1 4">Belongs to the UDP-glycosyltransferase family.</text>
</comment>
<organism evidence="6 7">
    <name type="scientific">Tigriopus californicus</name>
    <name type="common">Marine copepod</name>
    <dbReference type="NCBI Taxonomy" id="6832"/>
    <lineage>
        <taxon>Eukaryota</taxon>
        <taxon>Metazoa</taxon>
        <taxon>Ecdysozoa</taxon>
        <taxon>Arthropoda</taxon>
        <taxon>Crustacea</taxon>
        <taxon>Multicrustacea</taxon>
        <taxon>Hexanauplia</taxon>
        <taxon>Copepoda</taxon>
        <taxon>Harpacticoida</taxon>
        <taxon>Harpacticidae</taxon>
        <taxon>Tigriopus</taxon>
    </lineage>
</organism>
<evidence type="ECO:0000313" key="7">
    <source>
        <dbReference type="Proteomes" id="UP000318571"/>
    </source>
</evidence>
<gene>
    <name evidence="6" type="ORF">TCAL_04258</name>
</gene>
<feature type="chain" id="PRO_5022247965" description="UDP-glucuronosyltransferase" evidence="5">
    <location>
        <begin position="25"/>
        <end position="534"/>
    </location>
</feature>
<dbReference type="EMBL" id="VCGU01000003">
    <property type="protein sequence ID" value="TRY78878.1"/>
    <property type="molecule type" value="Genomic_DNA"/>
</dbReference>
<evidence type="ECO:0000256" key="1">
    <source>
        <dbReference type="ARBA" id="ARBA00009995"/>
    </source>
</evidence>
<protein>
    <recommendedName>
        <fullName evidence="5">UDP-glucuronosyltransferase</fullName>
        <ecNumber evidence="5">2.4.1.17</ecNumber>
    </recommendedName>
</protein>
<feature type="signal peptide" evidence="5">
    <location>
        <begin position="1"/>
        <end position="24"/>
    </location>
</feature>
<dbReference type="PANTHER" id="PTHR48043">
    <property type="entry name" value="EG:EG0003.4 PROTEIN-RELATED"/>
    <property type="match status" value="1"/>
</dbReference>
<sequence length="534" mass="61545">MGYSQWVIWSFILAFLHSINQVTCDRYLVFHPFYSGSHVLTLHSVTEALINRGHEVTTLRFADSHDLKLRPLGPKHKEIYLYLDNANGSLPYVTQSEEGQFVMPMQLIWDDGLGLSTILKILHEPWQLIGGYCHQLCQNTQLVRELREAKFDLVIMDLVYNECGLALISHLKLPYVGYWAFSFVNGEAELSSVATPPSHIPMFMTRYTHEMNFLQRSVNLGYKIFGRLFMWGHTRFCDRIAQQYFPEIPPTMDILADMSGALLNTDNILDYPRLQPETFLNIGGMQISKSPKPLPQHIQEWVDGAEHGIVLFTMGFIFNPTIVPKQQLEALLAAFARLPQRVIVKFDSPIANAPDNVLVLPFVPQQDILAHPKTRVFFTHCGMHGVMEAIYHRVPMVGMPIFIDQGDVFTRMEEKGIAKGLSKSADQHEIYEAIVEVRDGSRFKENIDRLSDLMRLRRHHPMEDAIWLLEFVSKTKGAQHLKLSSRHLNLIQYFCLDVLLLWISLLGLSWKLSAHFWRRYILGNSKRKNKSKRE</sequence>
<dbReference type="OrthoDB" id="5835829at2759"/>